<keyword evidence="3 6" id="KW-0560">Oxidoreductase</keyword>
<evidence type="ECO:0000256" key="4">
    <source>
        <dbReference type="ARBA" id="ARBA00023033"/>
    </source>
</evidence>
<dbReference type="EC" id="1.-.-.-" evidence="6"/>
<dbReference type="NCBIfam" id="TIGR03619">
    <property type="entry name" value="F420_Rv2161c"/>
    <property type="match status" value="1"/>
</dbReference>
<evidence type="ECO:0000256" key="1">
    <source>
        <dbReference type="ARBA" id="ARBA00022630"/>
    </source>
</evidence>
<sequence>MRFSVTVVATDAGPPLVDVARAVEERGLDGLWLPDHTHMPVSRSVPYPTGGDLPERYKRNLDPVTGLALAAAVTRRIRVGTGVLLPAQRDPMVTARALATLDQQSGGRVVVGAGYGWNVEEMADHGVDPARRRSRTREHVLAMRRLWEDEVASFAGPHVSFRPSWSWPKPVQRPLPVLLGGSPSRTLCSHVAEYGDGWIPLGPRALEEGVGAVRDAVATAGRDPSALEIVPFLGPGVSQRRWDRCVAGGATELAVDVPHDDSLFDTLDVLGDAVAAWRL</sequence>
<dbReference type="InterPro" id="IPR050172">
    <property type="entry name" value="SsuD_RutA_monooxygenase"/>
</dbReference>
<organism evidence="6 7">
    <name type="scientific">Amycolatopsis carbonis</name>
    <dbReference type="NCBI Taxonomy" id="715471"/>
    <lineage>
        <taxon>Bacteria</taxon>
        <taxon>Bacillati</taxon>
        <taxon>Actinomycetota</taxon>
        <taxon>Actinomycetes</taxon>
        <taxon>Pseudonocardiales</taxon>
        <taxon>Pseudonocardiaceae</taxon>
        <taxon>Amycolatopsis</taxon>
    </lineage>
</organism>
<keyword evidence="1" id="KW-0285">Flavoprotein</keyword>
<accession>A0A9Y2MU77</accession>
<dbReference type="EMBL" id="CP127294">
    <property type="protein sequence ID" value="WIX75639.1"/>
    <property type="molecule type" value="Genomic_DNA"/>
</dbReference>
<dbReference type="Gene3D" id="3.20.20.30">
    <property type="entry name" value="Luciferase-like domain"/>
    <property type="match status" value="1"/>
</dbReference>
<evidence type="ECO:0000313" key="7">
    <source>
        <dbReference type="Proteomes" id="UP001236014"/>
    </source>
</evidence>
<dbReference type="AlphaFoldDB" id="A0A9Y2MU77"/>
<dbReference type="InterPro" id="IPR036661">
    <property type="entry name" value="Luciferase-like_sf"/>
</dbReference>
<dbReference type="InterPro" id="IPR011251">
    <property type="entry name" value="Luciferase-like_dom"/>
</dbReference>
<dbReference type="GO" id="GO:0046306">
    <property type="term" value="P:alkanesulfonate catabolic process"/>
    <property type="evidence" value="ECO:0007669"/>
    <property type="project" value="TreeGrafter"/>
</dbReference>
<dbReference type="RefSeq" id="WP_285966404.1">
    <property type="nucleotide sequence ID" value="NZ_CP127294.1"/>
</dbReference>
<dbReference type="PANTHER" id="PTHR42847">
    <property type="entry name" value="ALKANESULFONATE MONOOXYGENASE"/>
    <property type="match status" value="1"/>
</dbReference>
<keyword evidence="2" id="KW-0288">FMN</keyword>
<proteinExistence type="predicted"/>
<keyword evidence="7" id="KW-1185">Reference proteome</keyword>
<evidence type="ECO:0000256" key="2">
    <source>
        <dbReference type="ARBA" id="ARBA00022643"/>
    </source>
</evidence>
<reference evidence="6 7" key="1">
    <citation type="submission" date="2023-06" db="EMBL/GenBank/DDBJ databases">
        <authorList>
            <person name="Oyuntsetseg B."/>
            <person name="Kim S.B."/>
        </authorList>
    </citation>
    <scope>NUCLEOTIDE SEQUENCE [LARGE SCALE GENOMIC DNA]</scope>
    <source>
        <strain evidence="6 7">2-15</strain>
    </source>
</reference>
<dbReference type="Proteomes" id="UP001236014">
    <property type="component" value="Chromosome"/>
</dbReference>
<keyword evidence="4" id="KW-0503">Monooxygenase</keyword>
<dbReference type="Pfam" id="PF00296">
    <property type="entry name" value="Bac_luciferase"/>
    <property type="match status" value="1"/>
</dbReference>
<evidence type="ECO:0000259" key="5">
    <source>
        <dbReference type="Pfam" id="PF00296"/>
    </source>
</evidence>
<evidence type="ECO:0000313" key="6">
    <source>
        <dbReference type="EMBL" id="WIX75639.1"/>
    </source>
</evidence>
<name>A0A9Y2MU77_9PSEU</name>
<dbReference type="InterPro" id="IPR019921">
    <property type="entry name" value="Lucif-like_OxRdtase_Rv2161c"/>
</dbReference>
<gene>
    <name evidence="6" type="ORF">QRX50_29570</name>
</gene>
<evidence type="ECO:0000256" key="3">
    <source>
        <dbReference type="ARBA" id="ARBA00023002"/>
    </source>
</evidence>
<dbReference type="SUPFAM" id="SSF51679">
    <property type="entry name" value="Bacterial luciferase-like"/>
    <property type="match status" value="1"/>
</dbReference>
<dbReference type="PANTHER" id="PTHR42847:SF4">
    <property type="entry name" value="ALKANESULFONATE MONOOXYGENASE-RELATED"/>
    <property type="match status" value="1"/>
</dbReference>
<protein>
    <submittedName>
        <fullName evidence="6">LLM class F420-dependent oxidoreductase</fullName>
        <ecNumber evidence="6">1.-.-.-</ecNumber>
    </submittedName>
</protein>
<dbReference type="KEGG" id="acab:QRX50_29570"/>
<dbReference type="GO" id="GO:0008726">
    <property type="term" value="F:alkanesulfonate monooxygenase activity"/>
    <property type="evidence" value="ECO:0007669"/>
    <property type="project" value="TreeGrafter"/>
</dbReference>
<feature type="domain" description="Luciferase-like" evidence="5">
    <location>
        <begin position="15"/>
        <end position="233"/>
    </location>
</feature>